<dbReference type="Proteomes" id="UP000515743">
    <property type="component" value="Chromosome"/>
</dbReference>
<dbReference type="EMBL" id="CP059404">
    <property type="protein sequence ID" value="QNE88602.1"/>
    <property type="molecule type" value="Genomic_DNA"/>
</dbReference>
<name>A0A7G7CLY6_9CORY</name>
<keyword evidence="2" id="KW-1185">Reference proteome</keyword>
<accession>A0A7G7CLY6</accession>
<dbReference type="KEGG" id="cik:H0194_05630"/>
<dbReference type="RefSeq" id="WP_185174993.1">
    <property type="nucleotide sequence ID" value="NZ_CP059404.1"/>
</dbReference>
<evidence type="ECO:0000313" key="1">
    <source>
        <dbReference type="EMBL" id="QNE88602.1"/>
    </source>
</evidence>
<proteinExistence type="predicted"/>
<organism evidence="1 2">
    <name type="scientific">Corynebacterium incognita</name>
    <dbReference type="NCBI Taxonomy" id="2754725"/>
    <lineage>
        <taxon>Bacteria</taxon>
        <taxon>Bacillati</taxon>
        <taxon>Actinomycetota</taxon>
        <taxon>Actinomycetes</taxon>
        <taxon>Mycobacteriales</taxon>
        <taxon>Corynebacteriaceae</taxon>
        <taxon>Corynebacterium</taxon>
    </lineage>
</organism>
<gene>
    <name evidence="1" type="ORF">H0194_05630</name>
</gene>
<protein>
    <submittedName>
        <fullName evidence="1">Uncharacterized protein</fullName>
    </submittedName>
</protein>
<dbReference type="AlphaFoldDB" id="A0A7G7CLY6"/>
<reference evidence="1 2" key="1">
    <citation type="submission" date="2020-07" db="EMBL/GenBank/DDBJ databases">
        <title>Complete genome and description of Corynebacterium incognita strain Marseille-Q3630 sp. nov.</title>
        <authorList>
            <person name="Boxberger M."/>
        </authorList>
    </citation>
    <scope>NUCLEOTIDE SEQUENCE [LARGE SCALE GENOMIC DNA]</scope>
    <source>
        <strain evidence="1 2">Marseille-Q3630</strain>
    </source>
</reference>
<evidence type="ECO:0000313" key="2">
    <source>
        <dbReference type="Proteomes" id="UP000515743"/>
    </source>
</evidence>
<sequence>MLYVKTTLTIPGASATHVAELREVTSSECEMVRIVALAPQGIAGAATKDTRVGSIDMPSRKVPHPDTYGDFPDISAEHIVEAEFEALWERAKLEWPGLA</sequence>